<dbReference type="AlphaFoldDB" id="A0A4Z1HIQ9"/>
<name>A0A4Z1HIQ9_9HELO</name>
<evidence type="ECO:0000313" key="1">
    <source>
        <dbReference type="EMBL" id="TGO48814.1"/>
    </source>
</evidence>
<evidence type="ECO:0000313" key="2">
    <source>
        <dbReference type="Proteomes" id="UP000297452"/>
    </source>
</evidence>
<sequence>MTTARQSVMYIRAALRQDKKIKIRPELLCEAVRSCVAQLDHTAGASLLHSILETWAENVEVPDRIPLTKTTRWAIRELMYLCGIDPTKDLPSILPIDIPRWNLGRLLFLFNLFSIRDSVERFVARVNSLQEILQISSKSFGYNIKKESDLNFLEFGNTQAWDYLPTKKIRNRPSSQDSIDRSLEIFEKFTYTENARENKSKQGTRQGRRVMLQSLESKVALSNANILSTEMSLVSFYYNQFPRDWRYTFHLRLQESPHMSLGHRIVVLKGLKWLQKLHVFEYQINLSLRQVNLLKKEFYYIVKEREQRMTDLIAKVNQSAKQVKHIAWHLHVMKQSIKSKVEFLRLKESREINQRINLLELAINTNKRHIKLLERDLILDFPQVNPEWKLRELNLVLFKINKGKQQVKLLAEEIYLTYPPQVARKTCARSNREWKVLRKFRTKLSFHYEPPVDKLLPSEERQEY</sequence>
<dbReference type="Proteomes" id="UP000297452">
    <property type="component" value="Unassembled WGS sequence"/>
</dbReference>
<gene>
    <name evidence="1" type="ORF">BOTNAR_0458g00030</name>
</gene>
<comment type="caution">
    <text evidence="1">The sequence shown here is derived from an EMBL/GenBank/DDBJ whole genome shotgun (WGS) entry which is preliminary data.</text>
</comment>
<dbReference type="EMBL" id="PQXJ01000458">
    <property type="protein sequence ID" value="TGO48814.1"/>
    <property type="molecule type" value="Genomic_DNA"/>
</dbReference>
<proteinExistence type="predicted"/>
<reference evidence="1 2" key="1">
    <citation type="submission" date="2017-12" db="EMBL/GenBank/DDBJ databases">
        <title>Comparative genomics of Botrytis spp.</title>
        <authorList>
            <person name="Valero-Jimenez C.A."/>
            <person name="Tapia P."/>
            <person name="Veloso J."/>
            <person name="Silva-Moreno E."/>
            <person name="Staats M."/>
            <person name="Valdes J.H."/>
            <person name="Van Kan J.A.L."/>
        </authorList>
    </citation>
    <scope>NUCLEOTIDE SEQUENCE [LARGE SCALE GENOMIC DNA]</scope>
    <source>
        <strain evidence="1 2">MUCL2120</strain>
    </source>
</reference>
<dbReference type="OrthoDB" id="185373at2759"/>
<protein>
    <submittedName>
        <fullName evidence="1">Uncharacterized protein</fullName>
    </submittedName>
</protein>
<accession>A0A4Z1HIQ9</accession>
<keyword evidence="2" id="KW-1185">Reference proteome</keyword>
<organism evidence="1 2">
    <name type="scientific">Botryotinia narcissicola</name>
    <dbReference type="NCBI Taxonomy" id="278944"/>
    <lineage>
        <taxon>Eukaryota</taxon>
        <taxon>Fungi</taxon>
        <taxon>Dikarya</taxon>
        <taxon>Ascomycota</taxon>
        <taxon>Pezizomycotina</taxon>
        <taxon>Leotiomycetes</taxon>
        <taxon>Helotiales</taxon>
        <taxon>Sclerotiniaceae</taxon>
        <taxon>Botryotinia</taxon>
    </lineage>
</organism>